<gene>
    <name evidence="2" type="ORF">Triagg1_5846</name>
</gene>
<keyword evidence="3" id="KW-1185">Reference proteome</keyword>
<protein>
    <recommendedName>
        <fullName evidence="4">Ubiquitin carrier protein</fullName>
    </recommendedName>
</protein>
<dbReference type="GeneID" id="87920309"/>
<feature type="transmembrane region" description="Helical" evidence="1">
    <location>
        <begin position="32"/>
        <end position="56"/>
    </location>
</feature>
<feature type="transmembrane region" description="Helical" evidence="1">
    <location>
        <begin position="331"/>
        <end position="353"/>
    </location>
</feature>
<evidence type="ECO:0000313" key="2">
    <source>
        <dbReference type="EMBL" id="KAK4071608.1"/>
    </source>
</evidence>
<evidence type="ECO:0000313" key="3">
    <source>
        <dbReference type="Proteomes" id="UP001273209"/>
    </source>
</evidence>
<name>A0AAE1M4D4_9HYPO</name>
<keyword evidence="1" id="KW-1133">Transmembrane helix</keyword>
<organism evidence="2 3">
    <name type="scientific">Trichoderma aggressivum f. europaeum</name>
    <dbReference type="NCBI Taxonomy" id="173218"/>
    <lineage>
        <taxon>Eukaryota</taxon>
        <taxon>Fungi</taxon>
        <taxon>Dikarya</taxon>
        <taxon>Ascomycota</taxon>
        <taxon>Pezizomycotina</taxon>
        <taxon>Sordariomycetes</taxon>
        <taxon>Hypocreomycetidae</taxon>
        <taxon>Hypocreales</taxon>
        <taxon>Hypocreaceae</taxon>
        <taxon>Trichoderma</taxon>
    </lineage>
</organism>
<evidence type="ECO:0008006" key="4">
    <source>
        <dbReference type="Google" id="ProtNLM"/>
    </source>
</evidence>
<reference evidence="2" key="1">
    <citation type="submission" date="2023-11" db="EMBL/GenBank/DDBJ databases">
        <title>The genome sequences of three competitors of mushroom-forming fungi.</title>
        <authorList>
            <person name="Beijen E."/>
            <person name="Ohm R.A."/>
        </authorList>
    </citation>
    <scope>NUCLEOTIDE SEQUENCE</scope>
    <source>
        <strain evidence="2">CBS 100526</strain>
    </source>
</reference>
<sequence length="364" mass="41433">MPEMDSSTMFNSMKWSLYPTDSFEHFTFEVPWWARIVLLLDFAVFLPLIVVLNYTLPHVYPVFAITQDEEPMRHGSLNLNDVHKKSSSPFLPRTNTSSPSAIYRLLVNNGGILANFRGLTLALLQSITTSSLLGYYGRFLGFKYHIGARLLCSLLTVQFSTLWLHLVIAQTTNRSFWSRVPPFKRTLQATWRATILHWAAVEFTGRFPSMVASRMNIDWPSPGLFGPDNTYSFRLDMAAGDAVFYFKCAAIIFASVVSSIFFVVPSQVVLLRIQASLLPVEDGTIIPFDRSFKGRIQAARMNGRDYATISDAWRSFSWANWRGLILLSYKIIFLSLSLILLMCVVIGLQWVMIVTQSMEINEYL</sequence>
<dbReference type="EMBL" id="JAWRVG010000022">
    <property type="protein sequence ID" value="KAK4071608.1"/>
    <property type="molecule type" value="Genomic_DNA"/>
</dbReference>
<feature type="transmembrane region" description="Helical" evidence="1">
    <location>
        <begin position="146"/>
        <end position="168"/>
    </location>
</feature>
<evidence type="ECO:0000256" key="1">
    <source>
        <dbReference type="SAM" id="Phobius"/>
    </source>
</evidence>
<dbReference type="AlphaFoldDB" id="A0AAE1M4D4"/>
<dbReference type="Proteomes" id="UP001273209">
    <property type="component" value="Unassembled WGS sequence"/>
</dbReference>
<dbReference type="RefSeq" id="XP_062755047.1">
    <property type="nucleotide sequence ID" value="XM_062900404.1"/>
</dbReference>
<feature type="transmembrane region" description="Helical" evidence="1">
    <location>
        <begin position="242"/>
        <end position="264"/>
    </location>
</feature>
<keyword evidence="1" id="KW-0472">Membrane</keyword>
<keyword evidence="1" id="KW-0812">Transmembrane</keyword>
<accession>A0AAE1M4D4</accession>
<comment type="caution">
    <text evidence="2">The sequence shown here is derived from an EMBL/GenBank/DDBJ whole genome shotgun (WGS) entry which is preliminary data.</text>
</comment>
<proteinExistence type="predicted"/>